<feature type="transmembrane region" description="Helical" evidence="1">
    <location>
        <begin position="258"/>
        <end position="278"/>
    </location>
</feature>
<name>A0A7J3Z8J4_9CREN</name>
<keyword evidence="1" id="KW-0472">Membrane</keyword>
<dbReference type="AlphaFoldDB" id="A0A7J3Z8J4"/>
<comment type="caution">
    <text evidence="2">The sequence shown here is derived from an EMBL/GenBank/DDBJ whole genome shotgun (WGS) entry which is preliminary data.</text>
</comment>
<proteinExistence type="predicted"/>
<organism evidence="2">
    <name type="scientific">Ignisphaera aggregans</name>
    <dbReference type="NCBI Taxonomy" id="334771"/>
    <lineage>
        <taxon>Archaea</taxon>
        <taxon>Thermoproteota</taxon>
        <taxon>Thermoprotei</taxon>
        <taxon>Desulfurococcales</taxon>
        <taxon>Desulfurococcaceae</taxon>
        <taxon>Ignisphaera</taxon>
    </lineage>
</organism>
<dbReference type="EMBL" id="DRYQ01000106">
    <property type="protein sequence ID" value="HHQ51144.1"/>
    <property type="molecule type" value="Genomic_DNA"/>
</dbReference>
<reference evidence="2" key="1">
    <citation type="journal article" date="2020" name="mSystems">
        <title>Genome- and Community-Level Interaction Insights into Carbon Utilization and Element Cycling Functions of Hydrothermarchaeota in Hydrothermal Sediment.</title>
        <authorList>
            <person name="Zhou Z."/>
            <person name="Liu Y."/>
            <person name="Xu W."/>
            <person name="Pan J."/>
            <person name="Luo Z.H."/>
            <person name="Li M."/>
        </authorList>
    </citation>
    <scope>NUCLEOTIDE SEQUENCE [LARGE SCALE GENOMIC DNA]</scope>
    <source>
        <strain evidence="2">SpSt-1105</strain>
    </source>
</reference>
<keyword evidence="1" id="KW-1133">Transmembrane helix</keyword>
<keyword evidence="1" id="KW-0812">Transmembrane</keyword>
<evidence type="ECO:0000256" key="1">
    <source>
        <dbReference type="SAM" id="Phobius"/>
    </source>
</evidence>
<sequence>MAGALLDYSINCAELPDNTDLHYLLAYRVNPKLAEITNKYYDFEKYKKKQPRTLEMWINEYDGARIRVLYTFDDKSFEETIVDWLFNLRDFLISHKMDFNAFRRYVADLAFLAAHRSPGLFKDVEELLGILGCTLWIKSMKKGIKINEEDILRMLNNFAVSFDVKSEDVVRVTIKVTRGGKPVRNATVRITNIVQERGTRRSHETKLVTNENGTIMIPARKFSVLRVKVGSKEETLIVGSTDEVLGIDLGKRKTWIKIAVTLSALGALLTLFLLYLLLL</sequence>
<gene>
    <name evidence="2" type="ORF">ENM66_07345</name>
</gene>
<evidence type="ECO:0000313" key="2">
    <source>
        <dbReference type="EMBL" id="HHQ51144.1"/>
    </source>
</evidence>
<protein>
    <submittedName>
        <fullName evidence="2">Uncharacterized protein</fullName>
    </submittedName>
</protein>
<accession>A0A7J3Z8J4</accession>